<keyword evidence="6 8" id="KW-0067">ATP-binding</keyword>
<evidence type="ECO:0000256" key="1">
    <source>
        <dbReference type="ARBA" id="ARBA00005006"/>
    </source>
</evidence>
<comment type="caution">
    <text evidence="11">The sequence shown here is derived from an EMBL/GenBank/DDBJ whole genome shotgun (WGS) entry which is preliminary data.</text>
</comment>
<comment type="similarity">
    <text evidence="2 8">Belongs to the glutamate--cysteine ligase type 1 family. Type 1 subfamily.</text>
</comment>
<dbReference type="SUPFAM" id="SSF55931">
    <property type="entry name" value="Glutamine synthetase/guanido kinase"/>
    <property type="match status" value="1"/>
</dbReference>
<dbReference type="EC" id="6.3.2.2" evidence="8"/>
<dbReference type="InterPro" id="IPR006334">
    <property type="entry name" value="Glut_cys_ligase"/>
</dbReference>
<keyword evidence="4 8" id="KW-0317">Glutathione biosynthesis</keyword>
<organism evidence="11 12">
    <name type="scientific">Orbus sasakiae</name>
    <dbReference type="NCBI Taxonomy" id="1078475"/>
    <lineage>
        <taxon>Bacteria</taxon>
        <taxon>Pseudomonadati</taxon>
        <taxon>Pseudomonadota</taxon>
        <taxon>Gammaproteobacteria</taxon>
        <taxon>Orbales</taxon>
        <taxon>Orbaceae</taxon>
        <taxon>Orbus</taxon>
    </lineage>
</organism>
<proteinExistence type="inferred from homology"/>
<dbReference type="HAMAP" id="MF_00578">
    <property type="entry name" value="Glu_cys_ligase"/>
    <property type="match status" value="1"/>
</dbReference>
<dbReference type="Pfam" id="PF04262">
    <property type="entry name" value="Glu_cys_ligase"/>
    <property type="match status" value="1"/>
</dbReference>
<sequence length="520" mass="59481">MIPDVSKALVWLEKHYTILEGIQRGVERETLRILPNGALSKTPFPADIGSALTHPWITTDFAESMLEFITPVNTNIDYMLTFLRDLHRYANVNIHDELMWPLSMPCFVANEDDIILAQYGQSNEGQFKTLYREGLKNRYGAMMQTISGVHYNFSLPMAFWQARDGVKNAEEDKEVISEGYFRLIRNYYRFGWVIPYLFGASPSVCGSFIKDPEKLKAFASQTGGSCYLPYATSLRLSDIGYTNNAQKQLGITFNHLDTYVEGLRRATHTKSAEFSQIGIKVDGKYRQINDNILQIENEFYAPIRPKRVPKKDETPSSALLRGGIEYIEVRSLDINPFSPIGITEDQIRFVDLFLIWCALAPAPELSSDELQCTKVNWNRVIMEGRKPGQIISMGCGSYHEPLAKVGHDLFKDLLRVADVLDHTDEKKRYRNVCERLDTMFDNPELTLSARTLQAISDMGTSKFGFALANQYKQQLNSEPLQVLTEGDFVYQKNLSLEKQRRKEQNQTLTFDEYLAQMNQL</sequence>
<evidence type="ECO:0000256" key="2">
    <source>
        <dbReference type="ARBA" id="ARBA00008772"/>
    </source>
</evidence>
<dbReference type="InterPro" id="IPR007370">
    <property type="entry name" value="Glu_cys_ligase"/>
</dbReference>
<accession>A0ABP9N6K7</accession>
<protein>
    <recommendedName>
        <fullName evidence="8">Glutamate--cysteine ligase</fullName>
        <ecNumber evidence="8">6.3.2.2</ecNumber>
    </recommendedName>
    <alternativeName>
        <fullName evidence="8">Gamma-ECS</fullName>
        <shortName evidence="8">GCS</shortName>
    </alternativeName>
    <alternativeName>
        <fullName evidence="8">Gamma-glutamylcysteine synthetase</fullName>
    </alternativeName>
</protein>
<dbReference type="NCBIfam" id="TIGR01434">
    <property type="entry name" value="glu_cys_ligase"/>
    <property type="match status" value="1"/>
</dbReference>
<dbReference type="InterPro" id="IPR014746">
    <property type="entry name" value="Gln_synth/guanido_kin_cat_dom"/>
</dbReference>
<evidence type="ECO:0000256" key="3">
    <source>
        <dbReference type="ARBA" id="ARBA00022598"/>
    </source>
</evidence>
<evidence type="ECO:0000259" key="10">
    <source>
        <dbReference type="Pfam" id="PF04262"/>
    </source>
</evidence>
<dbReference type="PANTHER" id="PTHR38761">
    <property type="entry name" value="GLUTAMATE--CYSTEINE LIGASE"/>
    <property type="match status" value="1"/>
</dbReference>
<gene>
    <name evidence="8 11" type="primary">gshA</name>
    <name evidence="11" type="ORF">GCM10023211_05520</name>
</gene>
<keyword evidence="5 8" id="KW-0547">Nucleotide-binding</keyword>
<reference evidence="12" key="1">
    <citation type="journal article" date="2019" name="Int. J. Syst. Evol. Microbiol.">
        <title>The Global Catalogue of Microorganisms (GCM) 10K type strain sequencing project: providing services to taxonomists for standard genome sequencing and annotation.</title>
        <authorList>
            <consortium name="The Broad Institute Genomics Platform"/>
            <consortium name="The Broad Institute Genome Sequencing Center for Infectious Disease"/>
            <person name="Wu L."/>
            <person name="Ma J."/>
        </authorList>
    </citation>
    <scope>NUCLEOTIDE SEQUENCE [LARGE SCALE GENOMIC DNA]</scope>
    <source>
        <strain evidence="12">JCM 18050</strain>
    </source>
</reference>
<evidence type="ECO:0000313" key="11">
    <source>
        <dbReference type="EMBL" id="GAA5106092.1"/>
    </source>
</evidence>
<dbReference type="RefSeq" id="WP_345488569.1">
    <property type="nucleotide sequence ID" value="NZ_BAABHY010000001.1"/>
</dbReference>
<keyword evidence="3 8" id="KW-0436">Ligase</keyword>
<keyword evidence="12" id="KW-1185">Reference proteome</keyword>
<evidence type="ECO:0000313" key="12">
    <source>
        <dbReference type="Proteomes" id="UP001500171"/>
    </source>
</evidence>
<evidence type="ECO:0000256" key="6">
    <source>
        <dbReference type="ARBA" id="ARBA00022840"/>
    </source>
</evidence>
<dbReference type="Gene3D" id="3.30.590.20">
    <property type="match status" value="1"/>
</dbReference>
<feature type="domain" description="Glutamate--cysteine ligase" evidence="10">
    <location>
        <begin position="14"/>
        <end position="380"/>
    </location>
</feature>
<evidence type="ECO:0000256" key="5">
    <source>
        <dbReference type="ARBA" id="ARBA00022741"/>
    </source>
</evidence>
<dbReference type="EMBL" id="BAABHY010000001">
    <property type="protein sequence ID" value="GAA5106092.1"/>
    <property type="molecule type" value="Genomic_DNA"/>
</dbReference>
<comment type="pathway">
    <text evidence="1 8 9">Sulfur metabolism; glutathione biosynthesis; glutathione from L-cysteine and L-glutamate: step 1/2.</text>
</comment>
<evidence type="ECO:0000256" key="7">
    <source>
        <dbReference type="ARBA" id="ARBA00048819"/>
    </source>
</evidence>
<evidence type="ECO:0000256" key="4">
    <source>
        <dbReference type="ARBA" id="ARBA00022684"/>
    </source>
</evidence>
<evidence type="ECO:0000256" key="8">
    <source>
        <dbReference type="HAMAP-Rule" id="MF_00578"/>
    </source>
</evidence>
<evidence type="ECO:0000256" key="9">
    <source>
        <dbReference type="RuleBase" id="RU004391"/>
    </source>
</evidence>
<dbReference type="GO" id="GO:0016874">
    <property type="term" value="F:ligase activity"/>
    <property type="evidence" value="ECO:0007669"/>
    <property type="project" value="UniProtKB-KW"/>
</dbReference>
<name>A0ABP9N6K7_9GAMM</name>
<dbReference type="Proteomes" id="UP001500171">
    <property type="component" value="Unassembled WGS sequence"/>
</dbReference>
<dbReference type="PANTHER" id="PTHR38761:SF1">
    <property type="entry name" value="GLUTAMATE--CYSTEINE LIGASE"/>
    <property type="match status" value="1"/>
</dbReference>
<comment type="catalytic activity">
    <reaction evidence="7 8 9">
        <text>L-cysteine + L-glutamate + ATP = gamma-L-glutamyl-L-cysteine + ADP + phosphate + H(+)</text>
        <dbReference type="Rhea" id="RHEA:13285"/>
        <dbReference type="ChEBI" id="CHEBI:15378"/>
        <dbReference type="ChEBI" id="CHEBI:29985"/>
        <dbReference type="ChEBI" id="CHEBI:30616"/>
        <dbReference type="ChEBI" id="CHEBI:35235"/>
        <dbReference type="ChEBI" id="CHEBI:43474"/>
        <dbReference type="ChEBI" id="CHEBI:58173"/>
        <dbReference type="ChEBI" id="CHEBI:456216"/>
        <dbReference type="EC" id="6.3.2.2"/>
    </reaction>
</comment>